<dbReference type="CDD" id="cd00317">
    <property type="entry name" value="cyclophilin"/>
    <property type="match status" value="1"/>
</dbReference>
<dbReference type="EC" id="5.2.1.8" evidence="3"/>
<evidence type="ECO:0000256" key="3">
    <source>
        <dbReference type="RuleBase" id="RU363019"/>
    </source>
</evidence>
<sequence>MKRTLLIFSIILILFSFYGCKKSETQKEEKMETKTVDPLKNFDFNKDYLALFVWQSKDGKEEDTMVIRFYPDKAPNHVKNFLTLSLKKFYNGLIIFRVEPKFVIQTGSPDNTNMGGPGYTIDAEFNDINHIKGTVAMARAQDPNSAGSQFYICLDSTPHLDGKYTVFGQVIENIDLLDKISKGDYMKEIKIVKAKDFYGENYRKIIKDKDPHGEY</sequence>
<accession>A0A101I1D4</accession>
<dbReference type="PANTHER" id="PTHR45625">
    <property type="entry name" value="PEPTIDYL-PROLYL CIS-TRANS ISOMERASE-RELATED"/>
    <property type="match status" value="1"/>
</dbReference>
<dbReference type="InterPro" id="IPR002130">
    <property type="entry name" value="Cyclophilin-type_PPIase_dom"/>
</dbReference>
<dbReference type="PROSITE" id="PS50072">
    <property type="entry name" value="CSA_PPIASE_2"/>
    <property type="match status" value="1"/>
</dbReference>
<dbReference type="Pfam" id="PF00160">
    <property type="entry name" value="Pro_isomerase"/>
    <property type="match status" value="1"/>
</dbReference>
<dbReference type="PRINTS" id="PR00153">
    <property type="entry name" value="CSAPPISMRASE"/>
</dbReference>
<dbReference type="InterPro" id="IPR044666">
    <property type="entry name" value="Cyclophilin_A-like"/>
</dbReference>
<dbReference type="PATRIC" id="fig|1635277.3.peg.571"/>
<keyword evidence="2 3" id="KW-0413">Isomerase</keyword>
<dbReference type="SUPFAM" id="SSF50891">
    <property type="entry name" value="Cyclophilin-like"/>
    <property type="match status" value="1"/>
</dbReference>
<reference evidence="6" key="1">
    <citation type="journal article" date="2015" name="MBio">
        <title>Genome-Resolved Metagenomic Analysis Reveals Roles for Candidate Phyla and Other Microbial Community Members in Biogeochemical Transformations in Oil Reservoirs.</title>
        <authorList>
            <person name="Hu P."/>
            <person name="Tom L."/>
            <person name="Singh A."/>
            <person name="Thomas B.C."/>
            <person name="Baker B.J."/>
            <person name="Piceno Y.M."/>
            <person name="Andersen G.L."/>
            <person name="Banfield J.F."/>
        </authorList>
    </citation>
    <scope>NUCLEOTIDE SEQUENCE [LARGE SCALE GENOMIC DNA]</scope>
</reference>
<dbReference type="PROSITE" id="PS51257">
    <property type="entry name" value="PROKAR_LIPOPROTEIN"/>
    <property type="match status" value="1"/>
</dbReference>
<evidence type="ECO:0000313" key="6">
    <source>
        <dbReference type="Proteomes" id="UP000053467"/>
    </source>
</evidence>
<evidence type="ECO:0000256" key="2">
    <source>
        <dbReference type="ARBA" id="ARBA00023235"/>
    </source>
</evidence>
<dbReference type="EMBL" id="LGGX01000006">
    <property type="protein sequence ID" value="KUK87227.1"/>
    <property type="molecule type" value="Genomic_DNA"/>
</dbReference>
<keyword evidence="1 3" id="KW-0697">Rotamase</keyword>
<evidence type="ECO:0000313" key="5">
    <source>
        <dbReference type="EMBL" id="KUK87227.1"/>
    </source>
</evidence>
<dbReference type="InterPro" id="IPR029000">
    <property type="entry name" value="Cyclophilin-like_dom_sf"/>
</dbReference>
<dbReference type="Proteomes" id="UP000053467">
    <property type="component" value="Unassembled WGS sequence"/>
</dbReference>
<dbReference type="AlphaFoldDB" id="A0A101I1D4"/>
<comment type="similarity">
    <text evidence="3">Belongs to the cyclophilin-type PPIase family.</text>
</comment>
<dbReference type="PANTHER" id="PTHR45625:SF4">
    <property type="entry name" value="PEPTIDYLPROLYL ISOMERASE DOMAIN AND WD REPEAT-CONTAINING PROTEIN 1"/>
    <property type="match status" value="1"/>
</dbReference>
<dbReference type="GO" id="GO:0003755">
    <property type="term" value="F:peptidyl-prolyl cis-trans isomerase activity"/>
    <property type="evidence" value="ECO:0007669"/>
    <property type="project" value="UniProtKB-UniRule"/>
</dbReference>
<organism evidence="5 6">
    <name type="scientific">candidate division TA06 bacterium 34_109</name>
    <dbReference type="NCBI Taxonomy" id="1635277"/>
    <lineage>
        <taxon>Bacteria</taxon>
        <taxon>Bacteria division TA06</taxon>
    </lineage>
</organism>
<evidence type="ECO:0000259" key="4">
    <source>
        <dbReference type="PROSITE" id="PS50072"/>
    </source>
</evidence>
<proteinExistence type="inferred from homology"/>
<name>A0A101I1D4_UNCT6</name>
<feature type="domain" description="PPIase cyclophilin-type" evidence="4">
    <location>
        <begin position="52"/>
        <end position="182"/>
    </location>
</feature>
<gene>
    <name evidence="5" type="ORF">XE03_0835</name>
</gene>
<protein>
    <recommendedName>
        <fullName evidence="3">Peptidyl-prolyl cis-trans isomerase</fullName>
        <shortName evidence="3">PPIase</shortName>
        <ecNumber evidence="3">5.2.1.8</ecNumber>
    </recommendedName>
</protein>
<comment type="catalytic activity">
    <reaction evidence="3">
        <text>[protein]-peptidylproline (omega=180) = [protein]-peptidylproline (omega=0)</text>
        <dbReference type="Rhea" id="RHEA:16237"/>
        <dbReference type="Rhea" id="RHEA-COMP:10747"/>
        <dbReference type="Rhea" id="RHEA-COMP:10748"/>
        <dbReference type="ChEBI" id="CHEBI:83833"/>
        <dbReference type="ChEBI" id="CHEBI:83834"/>
        <dbReference type="EC" id="5.2.1.8"/>
    </reaction>
</comment>
<dbReference type="Gene3D" id="2.40.100.10">
    <property type="entry name" value="Cyclophilin-like"/>
    <property type="match status" value="1"/>
</dbReference>
<comment type="caution">
    <text evidence="5">The sequence shown here is derived from an EMBL/GenBank/DDBJ whole genome shotgun (WGS) entry which is preliminary data.</text>
</comment>
<evidence type="ECO:0000256" key="1">
    <source>
        <dbReference type="ARBA" id="ARBA00023110"/>
    </source>
</evidence>
<comment type="function">
    <text evidence="3">PPIases accelerate the folding of proteins. It catalyzes the cis-trans isomerization of proline imidic peptide bonds in oligopeptides.</text>
</comment>